<dbReference type="EMBL" id="CAXLJM020000161">
    <property type="protein sequence ID" value="CAL8144909.1"/>
    <property type="molecule type" value="Genomic_DNA"/>
</dbReference>
<dbReference type="Proteomes" id="UP001642540">
    <property type="component" value="Unassembled WGS sequence"/>
</dbReference>
<dbReference type="PANTHER" id="PTHR34009">
    <property type="entry name" value="PROTEIN STAR"/>
    <property type="match status" value="1"/>
</dbReference>
<dbReference type="InterPro" id="IPR001251">
    <property type="entry name" value="CRAL-TRIO_dom"/>
</dbReference>
<dbReference type="Gene3D" id="3.40.50.150">
    <property type="entry name" value="Vaccinia Virus protein VP39"/>
    <property type="match status" value="2"/>
</dbReference>
<evidence type="ECO:0000313" key="3">
    <source>
        <dbReference type="Proteomes" id="UP001642540"/>
    </source>
</evidence>
<keyword evidence="3" id="KW-1185">Reference proteome</keyword>
<dbReference type="SUPFAM" id="SSF53335">
    <property type="entry name" value="S-adenosyl-L-methionine-dependent methyltransferases"/>
    <property type="match status" value="2"/>
</dbReference>
<dbReference type="Gene3D" id="3.40.525.10">
    <property type="entry name" value="CRAL-TRIO lipid binding domain"/>
    <property type="match status" value="1"/>
</dbReference>
<sequence length="758" mass="87474">MVFITDEVSSLQQFKKAVRDLNQDEKVLIRFLTARNYRIDDAEQMLRYAVAWRKEIGLDNYHLKKWKFPPHFYSNITYRFHGEDYEGSPISWVFIGTWAFKHMLENEDVEQIQRYCYAMMEEGLQKTIEYGSQGHMVIDLEGLTYTQATHIPSLKFAYFAFKKMEQCFPEVLKSVYIINAPWIFSFAYNFLKGVVAEGTMAKMKIFSYKEDWHAEFLKRFPRETTCDDRTEKINKYILESGYSHQENPLLIELVKKSIIPPSTKPYNVTKWSAKKGLPSNVEKLKMVEYLLIKKSFTKPGFFVECGANDGEFISPTLSLEQTYNWTGLLIEANPEPFSKLEARNRKAWLINTAVCTTPFAKKIPFFINPNNSGVSGLNKRKGYGVIVPLSIQCIPLYTILAALNITEVDYFSLDVEGLELEILRTVPFDKVMFKFLTIEHWSIPGGRKVLQAFMESKGYLFIKEINDTLTKDSAFIHKSFRHKLKGGKIIVDIYDFDKEHEKLSKYILESGHSHQDNPLLIELTRKLLIPPSTKPSNVTKWTVNKAIPTNREKLKMMEALLIDKSKPGFYIECGANDGEFISPTLPLEQTYNWTGLLIEANPEPFSILETRNRKAWLMNAAVCTTPFAKQVTFYTNPKMTGLAGLNERKHKGVSVSLTVQCIPLYTILTALNITQVDYLSLDVEGLELEILKTVPFDKIMFKFLTIEHWSIPGGRKALQTFMESKGYVFIKELNDKHTRDSAFIHHSLRHKLNIEKGI</sequence>
<dbReference type="PANTHER" id="PTHR34009:SF2">
    <property type="entry name" value="PROTEIN STAR"/>
    <property type="match status" value="1"/>
</dbReference>
<dbReference type="SUPFAM" id="SSF52087">
    <property type="entry name" value="CRAL/TRIO domain"/>
    <property type="match status" value="1"/>
</dbReference>
<dbReference type="SUPFAM" id="SSF46938">
    <property type="entry name" value="CRAL/TRIO N-terminal domain"/>
    <property type="match status" value="1"/>
</dbReference>
<protein>
    <recommendedName>
        <fullName evidence="1">CRAL-TRIO domain-containing protein</fullName>
    </recommendedName>
</protein>
<dbReference type="InterPro" id="IPR053202">
    <property type="entry name" value="EGF_Rcpt_Signaling_Reg"/>
</dbReference>
<dbReference type="SMART" id="SM00516">
    <property type="entry name" value="SEC14"/>
    <property type="match status" value="1"/>
</dbReference>
<dbReference type="PROSITE" id="PS50191">
    <property type="entry name" value="CRAL_TRIO"/>
    <property type="match status" value="1"/>
</dbReference>
<proteinExistence type="predicted"/>
<organism evidence="2 3">
    <name type="scientific">Orchesella dallaii</name>
    <dbReference type="NCBI Taxonomy" id="48710"/>
    <lineage>
        <taxon>Eukaryota</taxon>
        <taxon>Metazoa</taxon>
        <taxon>Ecdysozoa</taxon>
        <taxon>Arthropoda</taxon>
        <taxon>Hexapoda</taxon>
        <taxon>Collembola</taxon>
        <taxon>Entomobryomorpha</taxon>
        <taxon>Entomobryoidea</taxon>
        <taxon>Orchesellidae</taxon>
        <taxon>Orchesellinae</taxon>
        <taxon>Orchesella</taxon>
    </lineage>
</organism>
<feature type="domain" description="CRAL-TRIO" evidence="1">
    <location>
        <begin position="80"/>
        <end position="238"/>
    </location>
</feature>
<evidence type="ECO:0000259" key="1">
    <source>
        <dbReference type="PROSITE" id="PS50191"/>
    </source>
</evidence>
<comment type="caution">
    <text evidence="2">The sequence shown here is derived from an EMBL/GenBank/DDBJ whole genome shotgun (WGS) entry which is preliminary data.</text>
</comment>
<reference evidence="2 3" key="1">
    <citation type="submission" date="2024-08" db="EMBL/GenBank/DDBJ databases">
        <authorList>
            <person name="Cucini C."/>
            <person name="Frati F."/>
        </authorList>
    </citation>
    <scope>NUCLEOTIDE SEQUENCE [LARGE SCALE GENOMIC DNA]</scope>
</reference>
<dbReference type="Pfam" id="PF05050">
    <property type="entry name" value="Methyltransf_21"/>
    <property type="match status" value="2"/>
</dbReference>
<dbReference type="CDD" id="cd00170">
    <property type="entry name" value="SEC14"/>
    <property type="match status" value="1"/>
</dbReference>
<evidence type="ECO:0000313" key="2">
    <source>
        <dbReference type="EMBL" id="CAL8144909.1"/>
    </source>
</evidence>
<dbReference type="InterPro" id="IPR036865">
    <property type="entry name" value="CRAL-TRIO_dom_sf"/>
</dbReference>
<accession>A0ABP1S751</accession>
<dbReference type="Pfam" id="PF00650">
    <property type="entry name" value="CRAL_TRIO"/>
    <property type="match status" value="1"/>
</dbReference>
<dbReference type="InterPro" id="IPR029063">
    <property type="entry name" value="SAM-dependent_MTases_sf"/>
</dbReference>
<gene>
    <name evidence="2" type="ORF">ODALV1_LOCUS30335</name>
</gene>
<dbReference type="InterPro" id="IPR036273">
    <property type="entry name" value="CRAL/TRIO_N_dom_sf"/>
</dbReference>
<dbReference type="NCBIfam" id="TIGR01444">
    <property type="entry name" value="fkbM_fam"/>
    <property type="match status" value="1"/>
</dbReference>
<dbReference type="InterPro" id="IPR006342">
    <property type="entry name" value="FkbM_mtfrase"/>
</dbReference>
<name>A0ABP1S751_9HEXA</name>